<reference evidence="20" key="1">
    <citation type="submission" date="2017-02" db="EMBL/GenBank/DDBJ databases">
        <authorList>
            <person name="Varghese N."/>
            <person name="Submissions S."/>
        </authorList>
    </citation>
    <scope>NUCLEOTIDE SEQUENCE [LARGE SCALE GENOMIC DNA]</scope>
    <source>
        <strain evidence="20">ATCC 27094</strain>
    </source>
</reference>
<dbReference type="Proteomes" id="UP000190092">
    <property type="component" value="Unassembled WGS sequence"/>
</dbReference>
<keyword evidence="12" id="KW-0564">Palmitate</keyword>
<comment type="subcellular location">
    <subcellularLocation>
        <location evidence="1">Cell outer membrane</location>
        <topology evidence="1">Multi-pass membrane protein</topology>
    </subcellularLocation>
</comment>
<evidence type="ECO:0000256" key="6">
    <source>
        <dbReference type="ARBA" id="ARBA00022692"/>
    </source>
</evidence>
<keyword evidence="5" id="KW-0762">Sugar transport</keyword>
<feature type="domain" description="SLBB" evidence="18">
    <location>
        <begin position="267"/>
        <end position="355"/>
    </location>
</feature>
<protein>
    <submittedName>
        <fullName evidence="19">Protein involved in polysaccharide export, contains SLBB domain of the beta-grasp fold</fullName>
    </submittedName>
</protein>
<keyword evidence="20" id="KW-1185">Reference proteome</keyword>
<keyword evidence="7" id="KW-0732">Signal</keyword>
<dbReference type="InterPro" id="IPR054765">
    <property type="entry name" value="SLBB_dom"/>
</dbReference>
<evidence type="ECO:0000256" key="11">
    <source>
        <dbReference type="ARBA" id="ARBA00023136"/>
    </source>
</evidence>
<evidence type="ECO:0000313" key="19">
    <source>
        <dbReference type="EMBL" id="SKA32323.1"/>
    </source>
</evidence>
<evidence type="ECO:0000256" key="12">
    <source>
        <dbReference type="ARBA" id="ARBA00023139"/>
    </source>
</evidence>
<keyword evidence="13" id="KW-0998">Cell outer membrane</keyword>
<dbReference type="PANTHER" id="PTHR33619">
    <property type="entry name" value="POLYSACCHARIDE EXPORT PROTEIN GFCE-RELATED"/>
    <property type="match status" value="1"/>
</dbReference>
<accession>A0A1T4SVV2</accession>
<evidence type="ECO:0000259" key="17">
    <source>
        <dbReference type="Pfam" id="PF10531"/>
    </source>
</evidence>
<dbReference type="InterPro" id="IPR003715">
    <property type="entry name" value="Poly_export_N"/>
</dbReference>
<feature type="region of interest" description="Disordered" evidence="15">
    <location>
        <begin position="163"/>
        <end position="215"/>
    </location>
</feature>
<evidence type="ECO:0000256" key="10">
    <source>
        <dbReference type="ARBA" id="ARBA00023114"/>
    </source>
</evidence>
<dbReference type="Gene3D" id="3.10.560.10">
    <property type="entry name" value="Outer membrane lipoprotein wza domain like"/>
    <property type="match status" value="1"/>
</dbReference>
<sequence>MNGAKAGSTEAMPFDVIDLTPTTIVAYQASPAPARPPTVEPSAGRALTAAPGDVLSVRIFERYEGATFPTIQNDAASDLGNKIVTPEGTIEVPYVGTVKVAGLRPREIEAEITARIANKAKEPQVLVDFVADRTNTVMVSGDVKNPGRVSLSEGLRTVMDAINRAGGPVEPKLPPAKTKKQMEEEEDAAAASSKSAAAGSSGGGPVPSSANPLFDEPKVQITGPWQLEVIVRRQGRLILDKQLSELMQGGDIGIEKGDEIVLRPNEQVVTILGAVAKAGNVQIKKPNMSLAETLGAVGGLVDLRSNKTGLYVFRMGDLETNPSARARIFRLDFMQPSSVLVAQQFPVQPRDVVFVANAPLREYDKVLSSLYRSAAFAGGVVALTK</sequence>
<keyword evidence="10" id="KW-0626">Porin</keyword>
<evidence type="ECO:0000313" key="20">
    <source>
        <dbReference type="Proteomes" id="UP000190092"/>
    </source>
</evidence>
<dbReference type="InterPro" id="IPR049712">
    <property type="entry name" value="Poly_export"/>
</dbReference>
<dbReference type="AlphaFoldDB" id="A0A1T4SVV2"/>
<evidence type="ECO:0000256" key="15">
    <source>
        <dbReference type="SAM" id="MobiDB-lite"/>
    </source>
</evidence>
<evidence type="ECO:0000259" key="16">
    <source>
        <dbReference type="Pfam" id="PF02563"/>
    </source>
</evidence>
<keyword evidence="3" id="KW-0813">Transport</keyword>
<evidence type="ECO:0000256" key="4">
    <source>
        <dbReference type="ARBA" id="ARBA00022452"/>
    </source>
</evidence>
<gene>
    <name evidence="19" type="ORF">SAMN02745126_05215</name>
</gene>
<keyword evidence="8" id="KW-0625">Polysaccharide transport</keyword>
<dbReference type="Pfam" id="PF02563">
    <property type="entry name" value="Poly_export"/>
    <property type="match status" value="1"/>
</dbReference>
<dbReference type="PANTHER" id="PTHR33619:SF3">
    <property type="entry name" value="POLYSACCHARIDE EXPORT PROTEIN GFCE-RELATED"/>
    <property type="match status" value="1"/>
</dbReference>
<comment type="similarity">
    <text evidence="2">Belongs to the BexD/CtrA/VexA family.</text>
</comment>
<evidence type="ECO:0000256" key="14">
    <source>
        <dbReference type="ARBA" id="ARBA00023288"/>
    </source>
</evidence>
<evidence type="ECO:0000256" key="7">
    <source>
        <dbReference type="ARBA" id="ARBA00022729"/>
    </source>
</evidence>
<organism evidence="19 20">
    <name type="scientific">Enhydrobacter aerosaccus</name>
    <dbReference type="NCBI Taxonomy" id="225324"/>
    <lineage>
        <taxon>Bacteria</taxon>
        <taxon>Pseudomonadati</taxon>
        <taxon>Pseudomonadota</taxon>
        <taxon>Alphaproteobacteria</taxon>
        <taxon>Hyphomicrobiales</taxon>
        <taxon>Enhydrobacter</taxon>
    </lineage>
</organism>
<dbReference type="InterPro" id="IPR019554">
    <property type="entry name" value="Soluble_ligand-bd"/>
</dbReference>
<keyword evidence="4" id="KW-1134">Transmembrane beta strand</keyword>
<dbReference type="EMBL" id="FUWJ01000010">
    <property type="protein sequence ID" value="SKA32323.1"/>
    <property type="molecule type" value="Genomic_DNA"/>
</dbReference>
<dbReference type="GO" id="GO:0015288">
    <property type="term" value="F:porin activity"/>
    <property type="evidence" value="ECO:0007669"/>
    <property type="project" value="UniProtKB-KW"/>
</dbReference>
<proteinExistence type="inferred from homology"/>
<dbReference type="GO" id="GO:0006811">
    <property type="term" value="P:monoatomic ion transport"/>
    <property type="evidence" value="ECO:0007669"/>
    <property type="project" value="UniProtKB-KW"/>
</dbReference>
<keyword evidence="14" id="KW-0449">Lipoprotein</keyword>
<keyword evidence="6" id="KW-0812">Transmembrane</keyword>
<dbReference type="GO" id="GO:0009279">
    <property type="term" value="C:cell outer membrane"/>
    <property type="evidence" value="ECO:0007669"/>
    <property type="project" value="UniProtKB-SubCell"/>
</dbReference>
<evidence type="ECO:0000256" key="8">
    <source>
        <dbReference type="ARBA" id="ARBA00023047"/>
    </source>
</evidence>
<evidence type="ECO:0000256" key="5">
    <source>
        <dbReference type="ARBA" id="ARBA00022597"/>
    </source>
</evidence>
<feature type="compositionally biased region" description="Low complexity" evidence="15">
    <location>
        <begin position="189"/>
        <end position="199"/>
    </location>
</feature>
<name>A0A1T4SVV2_9HYPH</name>
<feature type="domain" description="Polysaccharide export protein N-terminal" evidence="16">
    <location>
        <begin position="50"/>
        <end position="128"/>
    </location>
</feature>
<evidence type="ECO:0000259" key="18">
    <source>
        <dbReference type="Pfam" id="PF22461"/>
    </source>
</evidence>
<evidence type="ECO:0000256" key="9">
    <source>
        <dbReference type="ARBA" id="ARBA00023065"/>
    </source>
</evidence>
<evidence type="ECO:0000256" key="1">
    <source>
        <dbReference type="ARBA" id="ARBA00004571"/>
    </source>
</evidence>
<dbReference type="GO" id="GO:0015159">
    <property type="term" value="F:polysaccharide transmembrane transporter activity"/>
    <property type="evidence" value="ECO:0007669"/>
    <property type="project" value="InterPro"/>
</dbReference>
<evidence type="ECO:0000256" key="2">
    <source>
        <dbReference type="ARBA" id="ARBA00009450"/>
    </source>
</evidence>
<dbReference type="GO" id="GO:0046930">
    <property type="term" value="C:pore complex"/>
    <property type="evidence" value="ECO:0007669"/>
    <property type="project" value="UniProtKB-KW"/>
</dbReference>
<evidence type="ECO:0000256" key="3">
    <source>
        <dbReference type="ARBA" id="ARBA00022448"/>
    </source>
</evidence>
<dbReference type="Pfam" id="PF22461">
    <property type="entry name" value="SLBB_2"/>
    <property type="match status" value="1"/>
</dbReference>
<keyword evidence="11" id="KW-0472">Membrane</keyword>
<dbReference type="Gene3D" id="3.30.1950.10">
    <property type="entry name" value="wza like domain"/>
    <property type="match status" value="1"/>
</dbReference>
<dbReference type="STRING" id="225324.SAMN02745126_05215"/>
<keyword evidence="9" id="KW-0406">Ion transport</keyword>
<evidence type="ECO:0000256" key="13">
    <source>
        <dbReference type="ARBA" id="ARBA00023237"/>
    </source>
</evidence>
<dbReference type="Pfam" id="PF10531">
    <property type="entry name" value="SLBB"/>
    <property type="match status" value="1"/>
</dbReference>
<feature type="domain" description="Soluble ligand binding" evidence="17">
    <location>
        <begin position="137"/>
        <end position="171"/>
    </location>
</feature>